<dbReference type="RefSeq" id="WP_138226101.1">
    <property type="nucleotide sequence ID" value="NZ_CP040396.1"/>
</dbReference>
<dbReference type="KEGG" id="palo:E6C60_2481"/>
<dbReference type="OrthoDB" id="2476294at2"/>
<keyword evidence="3" id="KW-1185">Reference proteome</keyword>
<name>A0A4P8XLC5_9BACL</name>
<reference evidence="2 3" key="1">
    <citation type="submission" date="2019-05" db="EMBL/GenBank/DDBJ databases">
        <authorList>
            <person name="Chen C."/>
        </authorList>
    </citation>
    <scope>NUCLEOTIDE SEQUENCE [LARGE SCALE GENOMIC DNA]</scope>
    <source>
        <strain evidence="2 3">HB172198</strain>
    </source>
</reference>
<dbReference type="Proteomes" id="UP000300879">
    <property type="component" value="Chromosome"/>
</dbReference>
<accession>A0A4P8XLC5</accession>
<organism evidence="2 3">
    <name type="scientific">Paenibacillus algicola</name>
    <dbReference type="NCBI Taxonomy" id="2565926"/>
    <lineage>
        <taxon>Bacteria</taxon>
        <taxon>Bacillati</taxon>
        <taxon>Bacillota</taxon>
        <taxon>Bacilli</taxon>
        <taxon>Bacillales</taxon>
        <taxon>Paenibacillaceae</taxon>
        <taxon>Paenibacillus</taxon>
    </lineage>
</organism>
<evidence type="ECO:0000313" key="3">
    <source>
        <dbReference type="Proteomes" id="UP000300879"/>
    </source>
</evidence>
<protein>
    <submittedName>
        <fullName evidence="2">Uncharacterized protein</fullName>
    </submittedName>
</protein>
<evidence type="ECO:0000256" key="1">
    <source>
        <dbReference type="SAM" id="MobiDB-lite"/>
    </source>
</evidence>
<proteinExistence type="predicted"/>
<dbReference type="AlphaFoldDB" id="A0A4P8XLC5"/>
<dbReference type="EMBL" id="CP040396">
    <property type="protein sequence ID" value="QCT03193.1"/>
    <property type="molecule type" value="Genomic_DNA"/>
</dbReference>
<feature type="region of interest" description="Disordered" evidence="1">
    <location>
        <begin position="1"/>
        <end position="103"/>
    </location>
</feature>
<feature type="compositionally biased region" description="Basic and acidic residues" evidence="1">
    <location>
        <begin position="77"/>
        <end position="103"/>
    </location>
</feature>
<feature type="compositionally biased region" description="Polar residues" evidence="1">
    <location>
        <begin position="49"/>
        <end position="59"/>
    </location>
</feature>
<sequence>MSLKSVEMQIAVPRTTEAGKIQQEQHQRPSQEQLFLSAEQLKDSKEAAQRSTEVDQSSDAILRDGGKGGSQSQSQKQGEELPKDHKLPAADHPYKGRNLDITL</sequence>
<evidence type="ECO:0000313" key="2">
    <source>
        <dbReference type="EMBL" id="QCT03193.1"/>
    </source>
</evidence>
<gene>
    <name evidence="2" type="ORF">E6C60_2481</name>
</gene>